<dbReference type="PROSITE" id="PS51219">
    <property type="entry name" value="DPCK"/>
    <property type="match status" value="1"/>
</dbReference>
<dbReference type="GO" id="GO:0004140">
    <property type="term" value="F:dephospho-CoA kinase activity"/>
    <property type="evidence" value="ECO:0007669"/>
    <property type="project" value="InterPro"/>
</dbReference>
<protein>
    <recommendedName>
        <fullName evidence="4">Dephospho-CoA kinase</fullName>
    </recommendedName>
</protein>
<dbReference type="GO" id="GO:0005524">
    <property type="term" value="F:ATP binding"/>
    <property type="evidence" value="ECO:0007669"/>
    <property type="project" value="UniProtKB-KW"/>
</dbReference>
<dbReference type="InterPro" id="IPR027417">
    <property type="entry name" value="P-loop_NTPase"/>
</dbReference>
<evidence type="ECO:0000256" key="1">
    <source>
        <dbReference type="ARBA" id="ARBA00022741"/>
    </source>
</evidence>
<sequence length="175" mass="20141">MFADKGIPVFNSDEIAKEIMNTNSLLKNEIVTAFGDKAYDKNKLNKEYLSDVVFNNEILLKKINSIVHPYVADEFNSWIQEQDSKYIIYESAIIFENQAEDFFDKIICVTASEEEVISRIMKRNDFSVDKIKSIINKQLPNDAKVQKSDYVIESMNISKLSDKVLEIHNDIMGSI</sequence>
<name>A0A381TW51_9ZZZZ</name>
<organism evidence="3">
    <name type="scientific">marine metagenome</name>
    <dbReference type="NCBI Taxonomy" id="408172"/>
    <lineage>
        <taxon>unclassified sequences</taxon>
        <taxon>metagenomes</taxon>
        <taxon>ecological metagenomes</taxon>
    </lineage>
</organism>
<reference evidence="3" key="1">
    <citation type="submission" date="2018-05" db="EMBL/GenBank/DDBJ databases">
        <authorList>
            <person name="Lanie J.A."/>
            <person name="Ng W.-L."/>
            <person name="Kazmierczak K.M."/>
            <person name="Andrzejewski T.M."/>
            <person name="Davidsen T.M."/>
            <person name="Wayne K.J."/>
            <person name="Tettelin H."/>
            <person name="Glass J.I."/>
            <person name="Rusch D."/>
            <person name="Podicherti R."/>
            <person name="Tsui H.-C.T."/>
            <person name="Winkler M.E."/>
        </authorList>
    </citation>
    <scope>NUCLEOTIDE SEQUENCE</scope>
</reference>
<dbReference type="AlphaFoldDB" id="A0A381TW51"/>
<dbReference type="Pfam" id="PF01121">
    <property type="entry name" value="CoaE"/>
    <property type="match status" value="1"/>
</dbReference>
<evidence type="ECO:0000256" key="2">
    <source>
        <dbReference type="ARBA" id="ARBA00022840"/>
    </source>
</evidence>
<dbReference type="Gene3D" id="3.40.50.300">
    <property type="entry name" value="P-loop containing nucleotide triphosphate hydrolases"/>
    <property type="match status" value="1"/>
</dbReference>
<evidence type="ECO:0008006" key="4">
    <source>
        <dbReference type="Google" id="ProtNLM"/>
    </source>
</evidence>
<keyword evidence="1" id="KW-0547">Nucleotide-binding</keyword>
<gene>
    <name evidence="3" type="ORF">METZ01_LOCUS72923</name>
</gene>
<dbReference type="EMBL" id="UINC01005245">
    <property type="protein sequence ID" value="SVA20069.1"/>
    <property type="molecule type" value="Genomic_DNA"/>
</dbReference>
<dbReference type="PANTHER" id="PTHR10695:SF46">
    <property type="entry name" value="BIFUNCTIONAL COENZYME A SYNTHASE-RELATED"/>
    <property type="match status" value="1"/>
</dbReference>
<dbReference type="PANTHER" id="PTHR10695">
    <property type="entry name" value="DEPHOSPHO-COA KINASE-RELATED"/>
    <property type="match status" value="1"/>
</dbReference>
<accession>A0A381TW51</accession>
<dbReference type="GO" id="GO:0015937">
    <property type="term" value="P:coenzyme A biosynthetic process"/>
    <property type="evidence" value="ECO:0007669"/>
    <property type="project" value="InterPro"/>
</dbReference>
<dbReference type="NCBIfam" id="TIGR00152">
    <property type="entry name" value="dephospho-CoA kinase"/>
    <property type="match status" value="1"/>
</dbReference>
<evidence type="ECO:0000313" key="3">
    <source>
        <dbReference type="EMBL" id="SVA20069.1"/>
    </source>
</evidence>
<proteinExistence type="inferred from homology"/>
<dbReference type="CDD" id="cd02022">
    <property type="entry name" value="DPCK"/>
    <property type="match status" value="1"/>
</dbReference>
<dbReference type="HAMAP" id="MF_00376">
    <property type="entry name" value="Dephospho_CoA_kinase"/>
    <property type="match status" value="1"/>
</dbReference>
<keyword evidence="2" id="KW-0067">ATP-binding</keyword>
<dbReference type="SUPFAM" id="SSF52540">
    <property type="entry name" value="P-loop containing nucleoside triphosphate hydrolases"/>
    <property type="match status" value="1"/>
</dbReference>
<dbReference type="InterPro" id="IPR001977">
    <property type="entry name" value="Depp_CoAkinase"/>
</dbReference>